<evidence type="ECO:0000259" key="6">
    <source>
        <dbReference type="Pfam" id="PF19278"/>
    </source>
</evidence>
<feature type="domain" description="Hydantoinase B/oxoprolinase" evidence="4">
    <location>
        <begin position="738"/>
        <end position="843"/>
    </location>
</feature>
<protein>
    <submittedName>
        <fullName evidence="7">5-oxoprolinase</fullName>
    </submittedName>
</protein>
<comment type="caution">
    <text evidence="7">The sequence shown here is derived from an EMBL/GenBank/DDBJ whole genome shotgun (WGS) entry which is preliminary data.</text>
</comment>
<feature type="domain" description="Hydantoinase/oxoprolinase N-terminal" evidence="5">
    <location>
        <begin position="7"/>
        <end position="185"/>
    </location>
</feature>
<dbReference type="Pfam" id="PF05378">
    <property type="entry name" value="Hydant_A_N"/>
    <property type="match status" value="1"/>
</dbReference>
<dbReference type="InterPro" id="IPR045079">
    <property type="entry name" value="Oxoprolinase-like"/>
</dbReference>
<evidence type="ECO:0000256" key="2">
    <source>
        <dbReference type="SAM" id="MobiDB-lite"/>
    </source>
</evidence>
<feature type="compositionally biased region" description="Low complexity" evidence="2">
    <location>
        <begin position="257"/>
        <end position="273"/>
    </location>
</feature>
<feature type="domain" description="Acetophenone carboxylase-like C-terminal" evidence="6">
    <location>
        <begin position="555"/>
        <end position="713"/>
    </location>
</feature>
<feature type="region of interest" description="Disordered" evidence="2">
    <location>
        <begin position="1232"/>
        <end position="1254"/>
    </location>
</feature>
<evidence type="ECO:0000259" key="3">
    <source>
        <dbReference type="Pfam" id="PF01968"/>
    </source>
</evidence>
<reference evidence="7 8" key="1">
    <citation type="submission" date="2017-08" db="EMBL/GenBank/DDBJ databases">
        <title>Mesorhizobium wenxinae sp. nov., a novel rhizobial species isolated from root nodules of chickpea (Cicer arietinum L.).</title>
        <authorList>
            <person name="Zhang J."/>
        </authorList>
    </citation>
    <scope>NUCLEOTIDE SEQUENCE [LARGE SCALE GENOMIC DNA]</scope>
    <source>
        <strain evidence="7 8">SDW018</strain>
    </source>
</reference>
<evidence type="ECO:0000313" key="8">
    <source>
        <dbReference type="Proteomes" id="UP000216442"/>
    </source>
</evidence>
<name>A0A271LJF5_9HYPH</name>
<dbReference type="Pfam" id="PF19278">
    <property type="entry name" value="Hydant_A_C"/>
    <property type="match status" value="1"/>
</dbReference>
<dbReference type="RefSeq" id="WP_095494771.1">
    <property type="nucleotide sequence ID" value="NZ_NPKJ01000060.1"/>
</dbReference>
<dbReference type="GO" id="GO:0017168">
    <property type="term" value="F:5-oxoprolinase (ATP-hydrolyzing) activity"/>
    <property type="evidence" value="ECO:0007669"/>
    <property type="project" value="TreeGrafter"/>
</dbReference>
<proteinExistence type="inferred from homology"/>
<gene>
    <name evidence="7" type="ORF">CIT26_23515</name>
</gene>
<feature type="region of interest" description="Disordered" evidence="2">
    <location>
        <begin position="243"/>
        <end position="277"/>
    </location>
</feature>
<feature type="domain" description="Hydantoinase B/oxoprolinase" evidence="4">
    <location>
        <begin position="887"/>
        <end position="1290"/>
    </location>
</feature>
<dbReference type="GO" id="GO:0005829">
    <property type="term" value="C:cytosol"/>
    <property type="evidence" value="ECO:0007669"/>
    <property type="project" value="TreeGrafter"/>
</dbReference>
<dbReference type="PANTHER" id="PTHR11365:SF23">
    <property type="entry name" value="HYPOTHETICAL 5-OXOPROLINASE (EUROFUNG)-RELATED"/>
    <property type="match status" value="1"/>
</dbReference>
<dbReference type="OrthoDB" id="9759608at2"/>
<dbReference type="Proteomes" id="UP000216442">
    <property type="component" value="Unassembled WGS sequence"/>
</dbReference>
<dbReference type="EMBL" id="NPKJ01000060">
    <property type="protein sequence ID" value="PAQ07338.1"/>
    <property type="molecule type" value="Genomic_DNA"/>
</dbReference>
<evidence type="ECO:0000259" key="5">
    <source>
        <dbReference type="Pfam" id="PF05378"/>
    </source>
</evidence>
<evidence type="ECO:0000256" key="1">
    <source>
        <dbReference type="ARBA" id="ARBA00010403"/>
    </source>
</evidence>
<dbReference type="PANTHER" id="PTHR11365">
    <property type="entry name" value="5-OXOPROLINASE RELATED"/>
    <property type="match status" value="1"/>
</dbReference>
<accession>A0A271LJF5</accession>
<comment type="similarity">
    <text evidence="1">Belongs to the oxoprolinase family.</text>
</comment>
<dbReference type="InterPro" id="IPR003692">
    <property type="entry name" value="Hydantoinase_B"/>
</dbReference>
<dbReference type="InterPro" id="IPR049517">
    <property type="entry name" value="ACX-like_C"/>
</dbReference>
<dbReference type="Pfam" id="PF01968">
    <property type="entry name" value="Hydantoinase_A"/>
    <property type="match status" value="1"/>
</dbReference>
<organism evidence="7 8">
    <name type="scientific">Mesorhizobium temperatum</name>
    <dbReference type="NCBI Taxonomy" id="241416"/>
    <lineage>
        <taxon>Bacteria</taxon>
        <taxon>Pseudomonadati</taxon>
        <taxon>Pseudomonadota</taxon>
        <taxon>Alphaproteobacteria</taxon>
        <taxon>Hyphomicrobiales</taxon>
        <taxon>Phyllobacteriaceae</taxon>
        <taxon>Mesorhizobium</taxon>
    </lineage>
</organism>
<dbReference type="InterPro" id="IPR008040">
    <property type="entry name" value="Hydant_A_N"/>
</dbReference>
<sequence>MTAKWDFWIDRGGTFTDVIGRDPEGGLHPRKLLSENPEAYADAAIQGIRDLLGLKSGAPIPSGLIGDIKMGTTVATNALLERKGDRVLLLITRGFRDALRIAYQARPDIFAKEIVLPEQLYECVIEVDERVRADGRVERLLDIAACRPAIEQAKADGVDAVAIVFIHAWKYPDHEKAVAKVCRKLGFRQVSVSHEVSPLIKLVGRGDTTVVDAYLSPILARYVQRVAGELGVLSPLEGEMAAQQPEGVAQGSARLQGTSSTAATTPSGGSAATLPSRGRESPRLMFMMSSGGLTAADMFQGKDALLSGPAGGVVGMVETAKLAGFDKVIGFDMGGTSTDVAHYDGDYERAFDTEVAGVRIRAPMMRIHTVAAGGGSILHYEAGRFRAGPDSAGANPGPAAYRRGGPLAVTDANVMLGKLQPDFFPAIFGPGQNQPLDVQTVREKFAALAAEIGDGRSPEAVAEGFVTIAVENMANAIKKISVQRGYDVTEYLLNCFGGAGGQHACLVADALAMEAVLIHPFSGLLSAYGIGLSSIFSSRQQALLKPLAEDSRPAIDDLIATLRKAVIDELAAQGIAEDAVASKPVLQVRYDGTDTALPVNFEHGSIERAKGDFEMAHKAQFGFVYDDKPMIVESVGVEGIDTGGTGRDESDSVLEDIAATPSQSRKIFADGTWRDAGIFRREVLKPGYKVAGPALVIEPNQTIVVEPGWQAGITAKNHVLLRRIEKKRRQAALGTEADPVMLEVFNNLFMSIAEQMGVTLQNTAYSVNIKERLDFSCAVFDRNGALVANAPHMPVHLGSMDRSVETIIRLNSGDIHPGDVFALNAPYNGGTHLPDITVVTPVFSLPLEGRVAAKRPGGVAAAVLDVPAVPAEKTPSAAFGGTSPSRGEEILFYVASRGHHADIGGTAPGSMTPLATTVDEEGVLFDNFRIVDRGRFREKELQTLLTDHPYPARNPHQNVADLKAQIAANEKGVAELRKMVAHFGLDVVVAYMGHVQDNAAESVRRVLERLPDSSVYEYPTDTGQVIKVKISVDRKKREATVDFTGTSPVMKNNFNAPEPVARAAVLYAFRVMVEDMIPMNAGCLRPINIIIPEGCMLKPTYPAAVVAGNVETSQHVTNALFGAMGAMANAQGTMNNLTFGNKQYQYYETICSGSPAGRMNSGRGFAGTSGVHTHMTNSRLTDPEVLELRFPVLLEDFHIREGSGGKGKWSAGDGTERTIRFLEKMECAILSSHRNRPPQGLDGGGDGEVGSTKVRRKGGRIEILKACDQTVLEAGEAVIVTTPTSGGFGRS</sequence>
<dbReference type="Pfam" id="PF02538">
    <property type="entry name" value="Hydantoinase_B"/>
    <property type="match status" value="2"/>
</dbReference>
<feature type="domain" description="Hydantoinase A/oxoprolinase" evidence="3">
    <location>
        <begin position="205"/>
        <end position="535"/>
    </location>
</feature>
<keyword evidence="8" id="KW-1185">Reference proteome</keyword>
<evidence type="ECO:0000259" key="4">
    <source>
        <dbReference type="Pfam" id="PF02538"/>
    </source>
</evidence>
<dbReference type="GO" id="GO:0006749">
    <property type="term" value="P:glutathione metabolic process"/>
    <property type="evidence" value="ECO:0007669"/>
    <property type="project" value="TreeGrafter"/>
</dbReference>
<evidence type="ECO:0000313" key="7">
    <source>
        <dbReference type="EMBL" id="PAQ07338.1"/>
    </source>
</evidence>
<dbReference type="InterPro" id="IPR002821">
    <property type="entry name" value="Hydantoinase_A"/>
</dbReference>